<dbReference type="EMBL" id="FOBI01000014">
    <property type="protein sequence ID" value="SEL57927.1"/>
    <property type="molecule type" value="Genomic_DNA"/>
</dbReference>
<protein>
    <recommendedName>
        <fullName evidence="2">Tll0287-like domain-containing protein</fullName>
    </recommendedName>
</protein>
<feature type="chain" id="PRO_5011599456" description="Tll0287-like domain-containing protein" evidence="1">
    <location>
        <begin position="23"/>
        <end position="188"/>
    </location>
</feature>
<name>A0A1H7REV3_9GAMM</name>
<dbReference type="OrthoDB" id="9797588at2"/>
<dbReference type="STRING" id="641665.GCA_002104455_01274"/>
<evidence type="ECO:0000313" key="4">
    <source>
        <dbReference type="Proteomes" id="UP000199297"/>
    </source>
</evidence>
<dbReference type="Pfam" id="PF11845">
    <property type="entry name" value="Tll0287-like"/>
    <property type="match status" value="1"/>
</dbReference>
<keyword evidence="1" id="KW-0732">Signal</keyword>
<dbReference type="Proteomes" id="UP000199297">
    <property type="component" value="Unassembled WGS sequence"/>
</dbReference>
<accession>A0A1H7REV3</accession>
<evidence type="ECO:0000256" key="1">
    <source>
        <dbReference type="SAM" id="SignalP"/>
    </source>
</evidence>
<dbReference type="AlphaFoldDB" id="A0A1H7REV3"/>
<gene>
    <name evidence="3" type="ORF">SAMN05216262_11450</name>
</gene>
<evidence type="ECO:0000313" key="3">
    <source>
        <dbReference type="EMBL" id="SEL57927.1"/>
    </source>
</evidence>
<proteinExistence type="predicted"/>
<feature type="signal peptide" evidence="1">
    <location>
        <begin position="1"/>
        <end position="22"/>
    </location>
</feature>
<keyword evidence="4" id="KW-1185">Reference proteome</keyword>
<dbReference type="InterPro" id="IPR021796">
    <property type="entry name" value="Tll0287-like_dom"/>
</dbReference>
<sequence>MMQSSQFFLAIILVLFSSPVFATNVQSDTDLNLQAKQLVKRFAGALKPQLMQGIQSGGLVHAINVCAQTAPRIANELSTSSGWQVKRVSLKPRNAKAKPDDFERAVLERFNVRQANGESPVSLEYAEIIDGNYRFMKAQAVAEVCLACHGKSIPEQVKKRLSERYPADVATGYELGQIRGAISVVKAL</sequence>
<feature type="domain" description="Tll0287-like" evidence="2">
    <location>
        <begin position="42"/>
        <end position="184"/>
    </location>
</feature>
<dbReference type="RefSeq" id="WP_085285645.1">
    <property type="nucleotide sequence ID" value="NZ_FOBI01000014.1"/>
</dbReference>
<organism evidence="3 4">
    <name type="scientific">Colwellia chukchiensis</name>
    <dbReference type="NCBI Taxonomy" id="641665"/>
    <lineage>
        <taxon>Bacteria</taxon>
        <taxon>Pseudomonadati</taxon>
        <taxon>Pseudomonadota</taxon>
        <taxon>Gammaproteobacteria</taxon>
        <taxon>Alteromonadales</taxon>
        <taxon>Colwelliaceae</taxon>
        <taxon>Colwellia</taxon>
    </lineage>
</organism>
<reference evidence="4" key="1">
    <citation type="submission" date="2016-10" db="EMBL/GenBank/DDBJ databases">
        <authorList>
            <person name="Varghese N."/>
            <person name="Submissions S."/>
        </authorList>
    </citation>
    <scope>NUCLEOTIDE SEQUENCE [LARGE SCALE GENOMIC DNA]</scope>
    <source>
        <strain evidence="4">CGMCC 1.9127</strain>
    </source>
</reference>
<evidence type="ECO:0000259" key="2">
    <source>
        <dbReference type="Pfam" id="PF11845"/>
    </source>
</evidence>